<comment type="caution">
    <text evidence="2">The sequence shown here is derived from an EMBL/GenBank/DDBJ whole genome shotgun (WGS) entry which is preliminary data.</text>
</comment>
<evidence type="ECO:0000256" key="1">
    <source>
        <dbReference type="SAM" id="Phobius"/>
    </source>
</evidence>
<proteinExistence type="predicted"/>
<keyword evidence="1" id="KW-0812">Transmembrane</keyword>
<keyword evidence="1" id="KW-1133">Transmembrane helix</keyword>
<organism evidence="2 3">
    <name type="scientific">Chitinophaga qingshengii</name>
    <dbReference type="NCBI Taxonomy" id="1569794"/>
    <lineage>
        <taxon>Bacteria</taxon>
        <taxon>Pseudomonadati</taxon>
        <taxon>Bacteroidota</taxon>
        <taxon>Chitinophagia</taxon>
        <taxon>Chitinophagales</taxon>
        <taxon>Chitinophagaceae</taxon>
        <taxon>Chitinophaga</taxon>
    </lineage>
</organism>
<feature type="transmembrane region" description="Helical" evidence="1">
    <location>
        <begin position="47"/>
        <end position="67"/>
    </location>
</feature>
<evidence type="ECO:0000313" key="2">
    <source>
        <dbReference type="EMBL" id="MBC9932674.1"/>
    </source>
</evidence>
<accession>A0ABR7TQC0</accession>
<gene>
    <name evidence="2" type="ORF">ICL07_19970</name>
</gene>
<evidence type="ECO:0000313" key="3">
    <source>
        <dbReference type="Proteomes" id="UP000659124"/>
    </source>
</evidence>
<reference evidence="2 3" key="1">
    <citation type="submission" date="2020-09" db="EMBL/GenBank/DDBJ databases">
        <title>Genome sequences of type strains of Chitinophaga qingshengii and Chitinophaga varians.</title>
        <authorList>
            <person name="Kittiwongwattana C."/>
        </authorList>
    </citation>
    <scope>NUCLEOTIDE SEQUENCE [LARGE SCALE GENOMIC DNA]</scope>
    <source>
        <strain evidence="2 3">JCM 30026</strain>
    </source>
</reference>
<protein>
    <submittedName>
        <fullName evidence="2">Uncharacterized protein</fullName>
    </submittedName>
</protein>
<dbReference type="EMBL" id="JACVFC010000002">
    <property type="protein sequence ID" value="MBC9932674.1"/>
    <property type="molecule type" value="Genomic_DNA"/>
</dbReference>
<name>A0ABR7TQC0_9BACT</name>
<keyword evidence="3" id="KW-1185">Reference proteome</keyword>
<sequence length="102" mass="11806">MNTSKKDTLRPAILEGIEKTDRDFADQLANEVLWARRRQSGVIKPKWHFLGKVILGILLLLNIWILFLLQPFTIQPVLFTGVSGFIMALAVTLFFFRRYKSL</sequence>
<dbReference type="RefSeq" id="WP_188089780.1">
    <property type="nucleotide sequence ID" value="NZ_JACVFC010000002.1"/>
</dbReference>
<dbReference type="Proteomes" id="UP000659124">
    <property type="component" value="Unassembled WGS sequence"/>
</dbReference>
<feature type="transmembrane region" description="Helical" evidence="1">
    <location>
        <begin position="73"/>
        <end position="96"/>
    </location>
</feature>
<keyword evidence="1" id="KW-0472">Membrane</keyword>